<dbReference type="EMBL" id="FZQP02000238">
    <property type="protein sequence ID" value="VVC88109.1"/>
    <property type="molecule type" value="Genomic_DNA"/>
</dbReference>
<name>A0A5E4PTA2_9NEOP</name>
<accession>A0A5E4PTA2</accession>
<sequence length="68" mass="8374">MSYDSLKELKSDFLIAAHSCNQSRLFCGELSHIRHFFYQSLKSFNNRLLCWKVRLYNWWDRFSRKSTY</sequence>
<evidence type="ECO:0000313" key="2">
    <source>
        <dbReference type="Proteomes" id="UP000324832"/>
    </source>
</evidence>
<keyword evidence="2" id="KW-1185">Reference proteome</keyword>
<proteinExistence type="predicted"/>
<reference evidence="1 2" key="1">
    <citation type="submission" date="2017-07" db="EMBL/GenBank/DDBJ databases">
        <authorList>
            <person name="Talla V."/>
            <person name="Backstrom N."/>
        </authorList>
    </citation>
    <scope>NUCLEOTIDE SEQUENCE [LARGE SCALE GENOMIC DNA]</scope>
</reference>
<dbReference type="AlphaFoldDB" id="A0A5E4PTA2"/>
<evidence type="ECO:0000313" key="1">
    <source>
        <dbReference type="EMBL" id="VVC88109.1"/>
    </source>
</evidence>
<dbReference type="Proteomes" id="UP000324832">
    <property type="component" value="Unassembled WGS sequence"/>
</dbReference>
<organism evidence="1 2">
    <name type="scientific">Leptidea sinapis</name>
    <dbReference type="NCBI Taxonomy" id="189913"/>
    <lineage>
        <taxon>Eukaryota</taxon>
        <taxon>Metazoa</taxon>
        <taxon>Ecdysozoa</taxon>
        <taxon>Arthropoda</taxon>
        <taxon>Hexapoda</taxon>
        <taxon>Insecta</taxon>
        <taxon>Pterygota</taxon>
        <taxon>Neoptera</taxon>
        <taxon>Endopterygota</taxon>
        <taxon>Lepidoptera</taxon>
        <taxon>Glossata</taxon>
        <taxon>Ditrysia</taxon>
        <taxon>Papilionoidea</taxon>
        <taxon>Pieridae</taxon>
        <taxon>Dismorphiinae</taxon>
        <taxon>Leptidea</taxon>
    </lineage>
</organism>
<gene>
    <name evidence="1" type="ORF">LSINAPIS_LOCUS1556</name>
</gene>
<protein>
    <submittedName>
        <fullName evidence="1">Uncharacterized protein</fullName>
    </submittedName>
</protein>